<protein>
    <recommendedName>
        <fullName evidence="5">RRM domain-containing protein</fullName>
    </recommendedName>
</protein>
<dbReference type="CDD" id="cd12424">
    <property type="entry name" value="RRM3_hnRNPL_like"/>
    <property type="match status" value="1"/>
</dbReference>
<dbReference type="InterPro" id="IPR055204">
    <property type="entry name" value="HNRNPL_RRM"/>
</dbReference>
<dbReference type="GeneID" id="136812436"/>
<keyword evidence="2 3" id="KW-0694">RNA-binding</keyword>
<dbReference type="RefSeq" id="XP_066925031.1">
    <property type="nucleotide sequence ID" value="XM_067068930.1"/>
</dbReference>
<evidence type="ECO:0000256" key="2">
    <source>
        <dbReference type="ARBA" id="ARBA00022884"/>
    </source>
</evidence>
<feature type="region of interest" description="Disordered" evidence="4">
    <location>
        <begin position="496"/>
        <end position="525"/>
    </location>
</feature>
<organism evidence="6 7">
    <name type="scientific">Clytia hemisphaerica</name>
    <dbReference type="NCBI Taxonomy" id="252671"/>
    <lineage>
        <taxon>Eukaryota</taxon>
        <taxon>Metazoa</taxon>
        <taxon>Cnidaria</taxon>
        <taxon>Hydrozoa</taxon>
        <taxon>Hydroidolina</taxon>
        <taxon>Leptothecata</taxon>
        <taxon>Obeliida</taxon>
        <taxon>Clytiidae</taxon>
        <taxon>Clytia</taxon>
    </lineage>
</organism>
<feature type="compositionally biased region" description="Polar residues" evidence="4">
    <location>
        <begin position="66"/>
        <end position="78"/>
    </location>
</feature>
<dbReference type="Pfam" id="PF00076">
    <property type="entry name" value="RRM_1"/>
    <property type="match status" value="1"/>
</dbReference>
<dbReference type="Pfam" id="PF13893">
    <property type="entry name" value="RRM_5"/>
    <property type="match status" value="1"/>
</dbReference>
<feature type="region of interest" description="Disordered" evidence="4">
    <location>
        <begin position="420"/>
        <end position="445"/>
    </location>
</feature>
<feature type="compositionally biased region" description="Low complexity" evidence="4">
    <location>
        <begin position="502"/>
        <end position="520"/>
    </location>
</feature>
<dbReference type="AlphaFoldDB" id="A0A7M5VCE9"/>
<dbReference type="Pfam" id="PF11835">
    <property type="entry name" value="RRM_8"/>
    <property type="match status" value="1"/>
</dbReference>
<evidence type="ECO:0000256" key="4">
    <source>
        <dbReference type="SAM" id="MobiDB-lite"/>
    </source>
</evidence>
<feature type="domain" description="RRM" evidence="5">
    <location>
        <begin position="132"/>
        <end position="207"/>
    </location>
</feature>
<dbReference type="Pfam" id="PF22976">
    <property type="entry name" value="RRM_10"/>
    <property type="match status" value="1"/>
</dbReference>
<evidence type="ECO:0000259" key="5">
    <source>
        <dbReference type="PROSITE" id="PS50102"/>
    </source>
</evidence>
<dbReference type="InterPro" id="IPR000504">
    <property type="entry name" value="RRM_dom"/>
</dbReference>
<dbReference type="InterPro" id="IPR021790">
    <property type="entry name" value="PTBP1-like_RRM2"/>
</dbReference>
<reference evidence="6" key="1">
    <citation type="submission" date="2021-01" db="UniProtKB">
        <authorList>
            <consortium name="EnsemblMetazoa"/>
        </authorList>
    </citation>
    <scope>IDENTIFICATION</scope>
</reference>
<feature type="region of interest" description="Disordered" evidence="4">
    <location>
        <begin position="341"/>
        <end position="407"/>
    </location>
</feature>
<dbReference type="GO" id="GO:0003723">
    <property type="term" value="F:RNA binding"/>
    <property type="evidence" value="ECO:0007669"/>
    <property type="project" value="UniProtKB-UniRule"/>
</dbReference>
<feature type="compositionally biased region" description="Low complexity" evidence="4">
    <location>
        <begin position="378"/>
        <end position="402"/>
    </location>
</feature>
<dbReference type="SUPFAM" id="SSF54928">
    <property type="entry name" value="RNA-binding domain, RBD"/>
    <property type="match status" value="3"/>
</dbReference>
<evidence type="ECO:0000313" key="7">
    <source>
        <dbReference type="Proteomes" id="UP000594262"/>
    </source>
</evidence>
<dbReference type="Proteomes" id="UP000594262">
    <property type="component" value="Unplaced"/>
</dbReference>
<dbReference type="EnsemblMetazoa" id="CLYHEMT008446.2">
    <property type="protein sequence ID" value="CLYHEMP008446.2"/>
    <property type="gene ID" value="CLYHEMG008446"/>
</dbReference>
<keyword evidence="7" id="KW-1185">Reference proteome</keyword>
<feature type="region of interest" description="Disordered" evidence="4">
    <location>
        <begin position="53"/>
        <end position="86"/>
    </location>
</feature>
<feature type="domain" description="RRM" evidence="5">
    <location>
        <begin position="556"/>
        <end position="630"/>
    </location>
</feature>
<feature type="compositionally biased region" description="Low complexity" evidence="4">
    <location>
        <begin position="53"/>
        <end position="65"/>
    </location>
</feature>
<proteinExistence type="predicted"/>
<dbReference type="Gene3D" id="3.30.70.330">
    <property type="match status" value="4"/>
</dbReference>
<feature type="compositionally biased region" description="Pro residues" evidence="4">
    <location>
        <begin position="426"/>
        <end position="439"/>
    </location>
</feature>
<dbReference type="OrthoDB" id="302770at2759"/>
<keyword evidence="1" id="KW-0677">Repeat</keyword>
<dbReference type="InterPro" id="IPR035979">
    <property type="entry name" value="RBD_domain_sf"/>
</dbReference>
<evidence type="ECO:0000256" key="1">
    <source>
        <dbReference type="ARBA" id="ARBA00022737"/>
    </source>
</evidence>
<sequence length="778" mass="83885">MLQDSMFSAFSNDNFLKQTTMDNNYASYNSSHSSFSFSSGLEFNAFRTTATTFSSNDNNNSTSSSQVIAPSQNNQLNQDPRGDGSSLLRNTEILLQRQASLNEAALLQPGSCNINNNNNRQGYDNHNMPPSKVVHCRAVADGCKETDLVQVMRPFGNIKALTLMPKLRQALVEFEDVESAITCVSFASQLQPILVLGRQMYVNYSKSTEINRDFSSSASVGQTPTNILLFTIINAIHPVNVETVKKISQQHAEVQRIVIFHKNGLQALVEFLTIDDAQNVQQALNGCDIFAGCCTLKIDFSKTGRLNVHANTTETYDVEIEKRKRGGSLLALMNHSIEAGSHSASSKSSTPMDFPLKDPSPIGTGSLSAYTSALQAPMQPTTQSSMTGSSSMTSLSSQTQESRQPPNLSALHSMNEVFSNLSQQKPPSPPHQPPTPTQPTVPGIDTSKLNQEAITALLAGAAGFPAVQSIIAKVMAPNPSSSSMASHTSSQYSSGLNNLLTSSMDSSADSDSGSSSMSSGINRTTLLTGMPNSMDSFSSPFAALGGGLSMAGGEGCVAMVYGVNSERMNCDHLFNLFCLYGNVVKVKTLVNKPGAAMIQYTDKMSTDISIRNLNNLTLFGQKFQLSFSKHPFIADASQVTPLFDGSPSAVSYADSRNNRFKYIPGGVDIFSRIHPPSKVLHYFNAPPDCSEDHLKQVFHSLGAEIPIKQATFSKSNGKSSSGLLEFSSVPTAVEALILANHFTMQRDIRIEDPFQMLDKGGAAYTLKLAFSPSNAINN</sequence>
<feature type="compositionally biased region" description="Polar residues" evidence="4">
    <location>
        <begin position="363"/>
        <end position="374"/>
    </location>
</feature>
<evidence type="ECO:0000256" key="3">
    <source>
        <dbReference type="PROSITE-ProRule" id="PRU00176"/>
    </source>
</evidence>
<dbReference type="PROSITE" id="PS50102">
    <property type="entry name" value="RRM"/>
    <property type="match status" value="2"/>
</dbReference>
<name>A0A7M5VCE9_9CNID</name>
<accession>A0A7M5VCE9</accession>
<dbReference type="PANTHER" id="PTHR15592">
    <property type="entry name" value="MATRIN 3/NUCLEAR PROTEIN 220-RELATED"/>
    <property type="match status" value="1"/>
</dbReference>
<evidence type="ECO:0000313" key="6">
    <source>
        <dbReference type="EnsemblMetazoa" id="CLYHEMP008446.2"/>
    </source>
</evidence>
<dbReference type="InterPro" id="IPR012677">
    <property type="entry name" value="Nucleotide-bd_a/b_plait_sf"/>
</dbReference>
<dbReference type="SMART" id="SM00360">
    <property type="entry name" value="RRM"/>
    <property type="match status" value="4"/>
</dbReference>